<dbReference type="InterPro" id="IPR050469">
    <property type="entry name" value="Diguanylate_Cyclase"/>
</dbReference>
<comment type="caution">
    <text evidence="5">The sequence shown here is derived from an EMBL/GenBank/DDBJ whole genome shotgun (WGS) entry which is preliminary data.</text>
</comment>
<organism evidence="5 6">
    <name type="scientific">Aciditerrimonas ferrireducens</name>
    <dbReference type="NCBI Taxonomy" id="667306"/>
    <lineage>
        <taxon>Bacteria</taxon>
        <taxon>Bacillati</taxon>
        <taxon>Actinomycetota</taxon>
        <taxon>Acidimicrobiia</taxon>
        <taxon>Acidimicrobiales</taxon>
        <taxon>Acidimicrobiaceae</taxon>
        <taxon>Aciditerrimonas</taxon>
    </lineage>
</organism>
<keyword evidence="2" id="KW-1133">Transmembrane helix</keyword>
<dbReference type="SUPFAM" id="SSF55785">
    <property type="entry name" value="PYP-like sensor domain (PAS domain)"/>
    <property type="match status" value="1"/>
</dbReference>
<dbReference type="EMBL" id="JBHLYQ010000103">
    <property type="protein sequence ID" value="MFC0082443.1"/>
    <property type="molecule type" value="Genomic_DNA"/>
</dbReference>
<keyword evidence="1" id="KW-0175">Coiled coil</keyword>
<dbReference type="SMART" id="SM00267">
    <property type="entry name" value="GGDEF"/>
    <property type="match status" value="1"/>
</dbReference>
<accession>A0ABV6C430</accession>
<dbReference type="InterPro" id="IPR013656">
    <property type="entry name" value="PAS_4"/>
</dbReference>
<reference evidence="5 6" key="1">
    <citation type="submission" date="2024-09" db="EMBL/GenBank/DDBJ databases">
        <authorList>
            <person name="Sun Q."/>
            <person name="Mori K."/>
        </authorList>
    </citation>
    <scope>NUCLEOTIDE SEQUENCE [LARGE SCALE GENOMIC DNA]</scope>
    <source>
        <strain evidence="5 6">JCM 15389</strain>
    </source>
</reference>
<feature type="transmembrane region" description="Helical" evidence="2">
    <location>
        <begin position="99"/>
        <end position="123"/>
    </location>
</feature>
<sequence>MQLDWYLAPFALATLLAWGVAVVAWRRRQTPGALALAVVMLGVGLWSAMDFGQWAVTEPALLRGFDRALYLGVVLAPPGLVALAQDLTGHGERLTGRLLALFAIEPLAVQLVLWTPELGHLFLARLQVQPGSPVELAVTYGPLFWVHSLYSYALILWALVTVARARRHASPLLRRQLGTVLAAALPPVLANGLTLFEARTQLALLRNLDLTPLGFALTGPILAWALFGQGMFDLVPVARDRVLELVRDAVLVVDRQGRLTDANPAADELLRLVDPGLPPRLAGQRLETLLATWPPGARRSLATLRQAPAADELRLPTPSGLRRFELRRSPLSDRRGRVLGELLVLHDETERLAAQEALAQANADLQRQLATVAELQARLAEQAIRDPLTNAYNRRFLDRALEEHLAEAQERGTGLSLVFVDLDHFKALNDTCGHATGDQVLVAVTRLLDRGARSGDLVCRYGGEELVVLLPGTPKATALARAEQWRRQLHQLRVPAAGPNSGPQVTASFGVASLPEDACSASALLAAADAALYAAKRAGRDRVVAAGLTATNAAP</sequence>
<dbReference type="InterPro" id="IPR031621">
    <property type="entry name" value="HisKA_7TM"/>
</dbReference>
<evidence type="ECO:0000259" key="3">
    <source>
        <dbReference type="PROSITE" id="PS50113"/>
    </source>
</evidence>
<dbReference type="InterPro" id="IPR000160">
    <property type="entry name" value="GGDEF_dom"/>
</dbReference>
<keyword evidence="5" id="KW-0808">Transferase</keyword>
<dbReference type="InterPro" id="IPR000014">
    <property type="entry name" value="PAS"/>
</dbReference>
<name>A0ABV6C430_9ACTN</name>
<dbReference type="PANTHER" id="PTHR45138">
    <property type="entry name" value="REGULATORY COMPONENTS OF SENSORY TRANSDUCTION SYSTEM"/>
    <property type="match status" value="1"/>
</dbReference>
<dbReference type="InterPro" id="IPR029787">
    <property type="entry name" value="Nucleotide_cyclase"/>
</dbReference>
<dbReference type="Pfam" id="PF08448">
    <property type="entry name" value="PAS_4"/>
    <property type="match status" value="1"/>
</dbReference>
<dbReference type="InterPro" id="IPR043128">
    <property type="entry name" value="Rev_trsase/Diguanyl_cyclase"/>
</dbReference>
<feature type="transmembrane region" description="Helical" evidence="2">
    <location>
        <begin position="143"/>
        <end position="165"/>
    </location>
</feature>
<dbReference type="InterPro" id="IPR000700">
    <property type="entry name" value="PAS-assoc_C"/>
</dbReference>
<dbReference type="PANTHER" id="PTHR45138:SF9">
    <property type="entry name" value="DIGUANYLATE CYCLASE DGCM-RELATED"/>
    <property type="match status" value="1"/>
</dbReference>
<feature type="domain" description="PAC" evidence="3">
    <location>
        <begin position="309"/>
        <end position="360"/>
    </location>
</feature>
<evidence type="ECO:0000256" key="1">
    <source>
        <dbReference type="SAM" id="Coils"/>
    </source>
</evidence>
<evidence type="ECO:0000313" key="5">
    <source>
        <dbReference type="EMBL" id="MFC0082443.1"/>
    </source>
</evidence>
<dbReference type="GO" id="GO:0052621">
    <property type="term" value="F:diguanylate cyclase activity"/>
    <property type="evidence" value="ECO:0007669"/>
    <property type="project" value="UniProtKB-EC"/>
</dbReference>
<feature type="domain" description="GGDEF" evidence="4">
    <location>
        <begin position="413"/>
        <end position="548"/>
    </location>
</feature>
<dbReference type="CDD" id="cd01949">
    <property type="entry name" value="GGDEF"/>
    <property type="match status" value="1"/>
</dbReference>
<dbReference type="Proteomes" id="UP001589788">
    <property type="component" value="Unassembled WGS sequence"/>
</dbReference>
<keyword evidence="2" id="KW-0812">Transmembrane</keyword>
<keyword evidence="6" id="KW-1185">Reference proteome</keyword>
<dbReference type="RefSeq" id="WP_377790034.1">
    <property type="nucleotide sequence ID" value="NZ_JBHLYQ010000103.1"/>
</dbReference>
<gene>
    <name evidence="5" type="ORF">ACFFRE_09895</name>
</gene>
<dbReference type="SUPFAM" id="SSF55073">
    <property type="entry name" value="Nucleotide cyclase"/>
    <property type="match status" value="1"/>
</dbReference>
<dbReference type="Pfam" id="PF00990">
    <property type="entry name" value="GGDEF"/>
    <property type="match status" value="1"/>
</dbReference>
<feature type="transmembrane region" description="Helical" evidence="2">
    <location>
        <begin position="216"/>
        <end position="235"/>
    </location>
</feature>
<dbReference type="Gene3D" id="3.30.450.20">
    <property type="entry name" value="PAS domain"/>
    <property type="match status" value="1"/>
</dbReference>
<dbReference type="PROSITE" id="PS50113">
    <property type="entry name" value="PAC"/>
    <property type="match status" value="1"/>
</dbReference>
<dbReference type="CDD" id="cd00130">
    <property type="entry name" value="PAS"/>
    <property type="match status" value="1"/>
</dbReference>
<dbReference type="PROSITE" id="PS50887">
    <property type="entry name" value="GGDEF"/>
    <property type="match status" value="1"/>
</dbReference>
<feature type="transmembrane region" description="Helical" evidence="2">
    <location>
        <begin position="69"/>
        <end position="87"/>
    </location>
</feature>
<protein>
    <submittedName>
        <fullName evidence="5">Diguanylate cyclase</fullName>
        <ecNumber evidence="5">2.7.7.65</ecNumber>
    </submittedName>
</protein>
<dbReference type="NCBIfam" id="TIGR00254">
    <property type="entry name" value="GGDEF"/>
    <property type="match status" value="1"/>
</dbReference>
<feature type="transmembrane region" description="Helical" evidence="2">
    <location>
        <begin position="6"/>
        <end position="25"/>
    </location>
</feature>
<dbReference type="Gene3D" id="3.30.70.270">
    <property type="match status" value="1"/>
</dbReference>
<feature type="coiled-coil region" evidence="1">
    <location>
        <begin position="358"/>
        <end position="385"/>
    </location>
</feature>
<keyword evidence="5" id="KW-0548">Nucleotidyltransferase</keyword>
<evidence type="ECO:0000259" key="4">
    <source>
        <dbReference type="PROSITE" id="PS50887"/>
    </source>
</evidence>
<dbReference type="EC" id="2.7.7.65" evidence="5"/>
<dbReference type="Pfam" id="PF16927">
    <property type="entry name" value="HisKA_7TM"/>
    <property type="match status" value="1"/>
</dbReference>
<dbReference type="InterPro" id="IPR035965">
    <property type="entry name" value="PAS-like_dom_sf"/>
</dbReference>
<evidence type="ECO:0000256" key="2">
    <source>
        <dbReference type="SAM" id="Phobius"/>
    </source>
</evidence>
<feature type="transmembrane region" description="Helical" evidence="2">
    <location>
        <begin position="32"/>
        <end position="49"/>
    </location>
</feature>
<proteinExistence type="predicted"/>
<evidence type="ECO:0000313" key="6">
    <source>
        <dbReference type="Proteomes" id="UP001589788"/>
    </source>
</evidence>
<keyword evidence="2" id="KW-0472">Membrane</keyword>